<dbReference type="Gene3D" id="3.40.50.1820">
    <property type="entry name" value="alpha/beta hydrolase"/>
    <property type="match status" value="1"/>
</dbReference>
<accession>A0A545T3Q0</accession>
<dbReference type="InterPro" id="IPR001478">
    <property type="entry name" value="PDZ"/>
</dbReference>
<dbReference type="Pfam" id="PF12697">
    <property type="entry name" value="Abhydrolase_6"/>
    <property type="match status" value="1"/>
</dbReference>
<gene>
    <name evidence="3" type="ORF">FKG94_19420</name>
</gene>
<reference evidence="3 4" key="1">
    <citation type="submission" date="2019-06" db="EMBL/GenBank/DDBJ databases">
        <title>Whole genome sequence for Cellvibrionaceae sp. R142.</title>
        <authorList>
            <person name="Wang G."/>
        </authorList>
    </citation>
    <scope>NUCLEOTIDE SEQUENCE [LARGE SCALE GENOMIC DNA]</scope>
    <source>
        <strain evidence="3 4">R142</strain>
    </source>
</reference>
<sequence length="447" mass="49865">MQLPRGIAIIALALCLGSAAEAASFIEGDLARRAELGFRIRIADDQLQVARLQEESAAAAAGLRNGDVITRIDNRRPGSLLDAQARLQKHRGDVNLKLRLSRGGRMFDAGFTPPPRPLEAIPNVDSHYGVVTTDDGARLRSIVAVPAGNRDKLPAVFFVQWVSCGSLEYVPRNTSRTVFERLVQDAGWALIRVERSASGDSEGPACHRLDYDTELAHYHQAFKQMLSHPLVDARKVVIYGSSLGATLAPLLAERLAAENIPVAGVMVSGGGGVTYFERMLAFERAYLERRPEVDPASIHSELLERSVFYTEYLIKGRQPDRIAGDSKAMARVRDNIRGLGREEQYGRPFSWHQQAARHNFLRAWHRTEAPVLVVFNEFDQYESRHGHKMIVDMINRWRPGSATYVEQEKTGHSNWRFATIEAAYADTEGVAAPEFIAAQYVHWLKGR</sequence>
<dbReference type="PROSITE" id="PS50106">
    <property type="entry name" value="PDZ"/>
    <property type="match status" value="1"/>
</dbReference>
<evidence type="ECO:0000259" key="2">
    <source>
        <dbReference type="PROSITE" id="PS50106"/>
    </source>
</evidence>
<dbReference type="Proteomes" id="UP000319732">
    <property type="component" value="Unassembled WGS sequence"/>
</dbReference>
<dbReference type="RefSeq" id="WP_142928591.1">
    <property type="nucleotide sequence ID" value="NZ_ML660099.1"/>
</dbReference>
<evidence type="ECO:0000313" key="4">
    <source>
        <dbReference type="Proteomes" id="UP000319732"/>
    </source>
</evidence>
<comment type="caution">
    <text evidence="3">The sequence shown here is derived from an EMBL/GenBank/DDBJ whole genome shotgun (WGS) entry which is preliminary data.</text>
</comment>
<dbReference type="InterPro" id="IPR036034">
    <property type="entry name" value="PDZ_sf"/>
</dbReference>
<keyword evidence="4" id="KW-1185">Reference proteome</keyword>
<feature type="signal peptide" evidence="1">
    <location>
        <begin position="1"/>
        <end position="22"/>
    </location>
</feature>
<feature type="domain" description="PDZ" evidence="2">
    <location>
        <begin position="25"/>
        <end position="102"/>
    </location>
</feature>
<evidence type="ECO:0000313" key="3">
    <source>
        <dbReference type="EMBL" id="TQV71815.1"/>
    </source>
</evidence>
<dbReference type="Pfam" id="PF13180">
    <property type="entry name" value="PDZ_2"/>
    <property type="match status" value="1"/>
</dbReference>
<name>A0A545T3Q0_9GAMM</name>
<dbReference type="SUPFAM" id="SSF50156">
    <property type="entry name" value="PDZ domain-like"/>
    <property type="match status" value="1"/>
</dbReference>
<organism evidence="3 4">
    <name type="scientific">Exilibacterium tricleocarpae</name>
    <dbReference type="NCBI Taxonomy" id="2591008"/>
    <lineage>
        <taxon>Bacteria</taxon>
        <taxon>Pseudomonadati</taxon>
        <taxon>Pseudomonadota</taxon>
        <taxon>Gammaproteobacteria</taxon>
        <taxon>Cellvibrionales</taxon>
        <taxon>Cellvibrionaceae</taxon>
        <taxon>Exilibacterium</taxon>
    </lineage>
</organism>
<proteinExistence type="predicted"/>
<dbReference type="Gene3D" id="2.30.42.10">
    <property type="match status" value="1"/>
</dbReference>
<dbReference type="SMART" id="SM00228">
    <property type="entry name" value="PDZ"/>
    <property type="match status" value="1"/>
</dbReference>
<dbReference type="AlphaFoldDB" id="A0A545T3Q0"/>
<dbReference type="InterPro" id="IPR000073">
    <property type="entry name" value="AB_hydrolase_1"/>
</dbReference>
<dbReference type="EMBL" id="VHSG01000020">
    <property type="protein sequence ID" value="TQV71815.1"/>
    <property type="molecule type" value="Genomic_DNA"/>
</dbReference>
<evidence type="ECO:0000256" key="1">
    <source>
        <dbReference type="SAM" id="SignalP"/>
    </source>
</evidence>
<feature type="chain" id="PRO_5021746820" evidence="1">
    <location>
        <begin position="23"/>
        <end position="447"/>
    </location>
</feature>
<dbReference type="InterPro" id="IPR029058">
    <property type="entry name" value="AB_hydrolase_fold"/>
</dbReference>
<keyword evidence="1" id="KW-0732">Signal</keyword>
<protein>
    <submittedName>
        <fullName evidence="3">PDZ domain-containing protein</fullName>
    </submittedName>
</protein>
<dbReference type="SUPFAM" id="SSF53474">
    <property type="entry name" value="alpha/beta-Hydrolases"/>
    <property type="match status" value="1"/>
</dbReference>
<dbReference type="OrthoDB" id="9809549at2"/>